<proteinExistence type="predicted"/>
<comment type="caution">
    <text evidence="1">The sequence shown here is derived from an EMBL/GenBank/DDBJ whole genome shotgun (WGS) entry which is preliminary data.</text>
</comment>
<keyword evidence="2" id="KW-1185">Reference proteome</keyword>
<dbReference type="Proteomes" id="UP001341840">
    <property type="component" value="Unassembled WGS sequence"/>
</dbReference>
<evidence type="ECO:0000313" key="1">
    <source>
        <dbReference type="EMBL" id="MED6194837.1"/>
    </source>
</evidence>
<name>A0ABU6XA96_9FABA</name>
<protein>
    <submittedName>
        <fullName evidence="1">Uncharacterized protein</fullName>
    </submittedName>
</protein>
<gene>
    <name evidence="1" type="ORF">PIB30_032267</name>
</gene>
<reference evidence="1 2" key="1">
    <citation type="journal article" date="2023" name="Plants (Basel)">
        <title>Bridging the Gap: Combining Genomics and Transcriptomics Approaches to Understand Stylosanthes scabra, an Orphan Legume from the Brazilian Caatinga.</title>
        <authorList>
            <person name="Ferreira-Neto J.R.C."/>
            <person name="da Silva M.D."/>
            <person name="Binneck E."/>
            <person name="de Melo N.F."/>
            <person name="da Silva R.H."/>
            <person name="de Melo A.L.T.M."/>
            <person name="Pandolfi V."/>
            <person name="Bustamante F.O."/>
            <person name="Brasileiro-Vidal A.C."/>
            <person name="Benko-Iseppon A.M."/>
        </authorList>
    </citation>
    <scope>NUCLEOTIDE SEQUENCE [LARGE SCALE GENOMIC DNA]</scope>
    <source>
        <tissue evidence="1">Leaves</tissue>
    </source>
</reference>
<sequence>MSWTWPGNTWESFDSWTSCSMNKEAKKEWVMYHFAVIWVIWKTRNEYIFKGEEPKLEDAKNLVNAMVKIWKQELGLRLEYRRAGTSIWYPELRIQSIIMALILSSQSKVKNGSIPLSDKLDKNNFSTWRKSILLILRALKLQSHLDSSQTLT</sequence>
<accession>A0ABU6XA96</accession>
<organism evidence="1 2">
    <name type="scientific">Stylosanthes scabra</name>
    <dbReference type="NCBI Taxonomy" id="79078"/>
    <lineage>
        <taxon>Eukaryota</taxon>
        <taxon>Viridiplantae</taxon>
        <taxon>Streptophyta</taxon>
        <taxon>Embryophyta</taxon>
        <taxon>Tracheophyta</taxon>
        <taxon>Spermatophyta</taxon>
        <taxon>Magnoliopsida</taxon>
        <taxon>eudicotyledons</taxon>
        <taxon>Gunneridae</taxon>
        <taxon>Pentapetalae</taxon>
        <taxon>rosids</taxon>
        <taxon>fabids</taxon>
        <taxon>Fabales</taxon>
        <taxon>Fabaceae</taxon>
        <taxon>Papilionoideae</taxon>
        <taxon>50 kb inversion clade</taxon>
        <taxon>dalbergioids sensu lato</taxon>
        <taxon>Dalbergieae</taxon>
        <taxon>Pterocarpus clade</taxon>
        <taxon>Stylosanthes</taxon>
    </lineage>
</organism>
<evidence type="ECO:0000313" key="2">
    <source>
        <dbReference type="Proteomes" id="UP001341840"/>
    </source>
</evidence>
<dbReference type="EMBL" id="JASCZI010211590">
    <property type="protein sequence ID" value="MED6194837.1"/>
    <property type="molecule type" value="Genomic_DNA"/>
</dbReference>